<dbReference type="Proteomes" id="UP001595755">
    <property type="component" value="Unassembled WGS sequence"/>
</dbReference>
<comment type="caution">
    <text evidence="3">The sequence shown here is derived from an EMBL/GenBank/DDBJ whole genome shotgun (WGS) entry which is preliminary data.</text>
</comment>
<dbReference type="EMBL" id="JBHSED010000032">
    <property type="protein sequence ID" value="MFC4304709.1"/>
    <property type="molecule type" value="Genomic_DNA"/>
</dbReference>
<feature type="domain" description="N-acetyltransferase" evidence="2">
    <location>
        <begin position="30"/>
        <end position="200"/>
    </location>
</feature>
<keyword evidence="1" id="KW-0046">Antibiotic resistance</keyword>
<dbReference type="InterPro" id="IPR000182">
    <property type="entry name" value="GNAT_dom"/>
</dbReference>
<dbReference type="GO" id="GO:0016746">
    <property type="term" value="F:acyltransferase activity"/>
    <property type="evidence" value="ECO:0007669"/>
    <property type="project" value="UniProtKB-KW"/>
</dbReference>
<dbReference type="SUPFAM" id="SSF55729">
    <property type="entry name" value="Acyl-CoA N-acyltransferases (Nat)"/>
    <property type="match status" value="1"/>
</dbReference>
<accession>A0ABV8SEB7</accession>
<evidence type="ECO:0000313" key="4">
    <source>
        <dbReference type="Proteomes" id="UP001595755"/>
    </source>
</evidence>
<gene>
    <name evidence="3" type="ORF">ACFO1S_14860</name>
</gene>
<keyword evidence="4" id="KW-1185">Reference proteome</keyword>
<evidence type="ECO:0000256" key="1">
    <source>
        <dbReference type="ARBA" id="ARBA00023251"/>
    </source>
</evidence>
<evidence type="ECO:0000259" key="2">
    <source>
        <dbReference type="PROSITE" id="PS51186"/>
    </source>
</evidence>
<protein>
    <submittedName>
        <fullName evidence="3">GNAT family N-acetyltransferase</fullName>
        <ecNumber evidence="3">2.3.-.-</ecNumber>
    </submittedName>
</protein>
<dbReference type="InterPro" id="IPR016181">
    <property type="entry name" value="Acyl_CoA_acyltransferase"/>
</dbReference>
<dbReference type="PANTHER" id="PTHR31438:SF1">
    <property type="entry name" value="LYSINE N-ACYLTRANSFERASE C17G9.06C-RELATED"/>
    <property type="match status" value="1"/>
</dbReference>
<keyword evidence="3" id="KW-0808">Transferase</keyword>
<dbReference type="PANTHER" id="PTHR31438">
    <property type="entry name" value="LYSINE N-ACYLTRANSFERASE C17G9.06C-RELATED"/>
    <property type="match status" value="1"/>
</dbReference>
<dbReference type="PROSITE" id="PS51186">
    <property type="entry name" value="GNAT"/>
    <property type="match status" value="1"/>
</dbReference>
<dbReference type="EC" id="2.3.-.-" evidence="3"/>
<name>A0ABV8SEB7_9BACL</name>
<keyword evidence="3" id="KW-0012">Acyltransferase</keyword>
<sequence>MNTRVLSEIPATQVHKNRRTTMIIFQNNEICLRSLEEQDADLLVKWLLDPIVLQYYEGRDRAHDKKLVQKHFYENRDEITQCIIRYQSHDIGYLQFYLIDEEEIEKYGYVGFYGKIFGMDQFIGESSFWNQGIVTQLINETVRYLIDKKEAKKIVMDPQAWNTRALKVYEKCGFTKKKYLEKHEFHEGQYRDCWLIEYEEH</sequence>
<evidence type="ECO:0000313" key="3">
    <source>
        <dbReference type="EMBL" id="MFC4304709.1"/>
    </source>
</evidence>
<reference evidence="4" key="1">
    <citation type="journal article" date="2019" name="Int. J. Syst. Evol. Microbiol.">
        <title>The Global Catalogue of Microorganisms (GCM) 10K type strain sequencing project: providing services to taxonomists for standard genome sequencing and annotation.</title>
        <authorList>
            <consortium name="The Broad Institute Genomics Platform"/>
            <consortium name="The Broad Institute Genome Sequencing Center for Infectious Disease"/>
            <person name="Wu L."/>
            <person name="Ma J."/>
        </authorList>
    </citation>
    <scope>NUCLEOTIDE SEQUENCE [LARGE SCALE GENOMIC DNA]</scope>
    <source>
        <strain evidence="4">CGMCC 4.1641</strain>
    </source>
</reference>
<dbReference type="Pfam" id="PF13523">
    <property type="entry name" value="Acetyltransf_8"/>
    <property type="match status" value="1"/>
</dbReference>
<organism evidence="3 4">
    <name type="scientific">Cohnella boryungensis</name>
    <dbReference type="NCBI Taxonomy" id="768479"/>
    <lineage>
        <taxon>Bacteria</taxon>
        <taxon>Bacillati</taxon>
        <taxon>Bacillota</taxon>
        <taxon>Bacilli</taxon>
        <taxon>Bacillales</taxon>
        <taxon>Paenibacillaceae</taxon>
        <taxon>Cohnella</taxon>
    </lineage>
</organism>
<dbReference type="Gene3D" id="3.40.630.30">
    <property type="match status" value="1"/>
</dbReference>
<proteinExistence type="predicted"/>
<dbReference type="RefSeq" id="WP_378127032.1">
    <property type="nucleotide sequence ID" value="NZ_JBHSED010000032.1"/>
</dbReference>